<reference evidence="1 2" key="1">
    <citation type="submission" date="2024-04" db="EMBL/GenBank/DDBJ databases">
        <title>Polymorphospora sp. isolated from Baiyangdian Lake in Xiong'an New Area.</title>
        <authorList>
            <person name="Zhang X."/>
            <person name="Liu J."/>
        </authorList>
    </citation>
    <scope>NUCLEOTIDE SEQUENCE [LARGE SCALE GENOMIC DNA]</scope>
    <source>
        <strain evidence="1 2">2-325</strain>
    </source>
</reference>
<sequence>MTSSWRHLPPAAREIARASTEAVAAARAHDVEAYGSAVTDLGAADRSGAVLGAVVRLLLEQTHPDGLDGDDVRQVLERCVRSAATWQTGVDPHVVLVLLAGALGVYDPDDDTTPPDAQAVARHAPLLVADLLAVGGRPLDGYLTAAFAEIERTELHD</sequence>
<protein>
    <submittedName>
        <fullName evidence="1">Uncharacterized protein</fullName>
    </submittedName>
</protein>
<comment type="caution">
    <text evidence="1">The sequence shown here is derived from an EMBL/GenBank/DDBJ whole genome shotgun (WGS) entry which is preliminary data.</text>
</comment>
<name>A0ABV5CI91_9ACTN</name>
<proteinExistence type="predicted"/>
<evidence type="ECO:0000313" key="2">
    <source>
        <dbReference type="Proteomes" id="UP001582793"/>
    </source>
</evidence>
<dbReference type="EMBL" id="JBCGDC010000001">
    <property type="protein sequence ID" value="MFB6391541.1"/>
    <property type="molecule type" value="Genomic_DNA"/>
</dbReference>
<keyword evidence="2" id="KW-1185">Reference proteome</keyword>
<accession>A0ABV5CI91</accession>
<dbReference type="RefSeq" id="WP_375732580.1">
    <property type="nucleotide sequence ID" value="NZ_JBCGDC010000001.1"/>
</dbReference>
<gene>
    <name evidence="1" type="ORF">AAFH96_00260</name>
</gene>
<organism evidence="1 2">
    <name type="scientific">Polymorphospora lycopeni</name>
    <dbReference type="NCBI Taxonomy" id="3140240"/>
    <lineage>
        <taxon>Bacteria</taxon>
        <taxon>Bacillati</taxon>
        <taxon>Actinomycetota</taxon>
        <taxon>Actinomycetes</taxon>
        <taxon>Micromonosporales</taxon>
        <taxon>Micromonosporaceae</taxon>
        <taxon>Polymorphospora</taxon>
    </lineage>
</organism>
<dbReference type="Proteomes" id="UP001582793">
    <property type="component" value="Unassembled WGS sequence"/>
</dbReference>
<evidence type="ECO:0000313" key="1">
    <source>
        <dbReference type="EMBL" id="MFB6391541.1"/>
    </source>
</evidence>